<dbReference type="InterPro" id="IPR023089">
    <property type="entry name" value="YozE_SAM-like"/>
</dbReference>
<proteinExistence type="predicted"/>
<dbReference type="Proteomes" id="UP000050668">
    <property type="component" value="Unassembled WGS sequence"/>
</dbReference>
<dbReference type="InterPro" id="IPR036806">
    <property type="entry name" value="YozE_SAM-like_sf"/>
</dbReference>
<organism evidence="2 3">
    <name type="scientific">Lysinibacillus contaminans</name>
    <dbReference type="NCBI Taxonomy" id="1293441"/>
    <lineage>
        <taxon>Bacteria</taxon>
        <taxon>Bacillati</taxon>
        <taxon>Bacillota</taxon>
        <taxon>Bacilli</taxon>
        <taxon>Bacillales</taxon>
        <taxon>Bacillaceae</taxon>
        <taxon>Lysinibacillus</taxon>
    </lineage>
</organism>
<comment type="caution">
    <text evidence="2">The sequence shown here is derived from an EMBL/GenBank/DDBJ whole genome shotgun (WGS) entry which is preliminary data.</text>
</comment>
<protein>
    <recommendedName>
        <fullName evidence="1">YozE SAM-like domain-containing protein</fullName>
    </recommendedName>
</protein>
<evidence type="ECO:0000313" key="2">
    <source>
        <dbReference type="EMBL" id="KOS71696.1"/>
    </source>
</evidence>
<dbReference type="SUPFAM" id="SSF140652">
    <property type="entry name" value="YozE-like"/>
    <property type="match status" value="1"/>
</dbReference>
<sequence length="73" mass="8924">MTYKKWMKQFKDCNNPEGDLSRDIMQDENFPNSKQFHPNYEYLIARACEKVMGIFDETWLEYLKSSGERIYWD</sequence>
<dbReference type="Pfam" id="PF06855">
    <property type="entry name" value="YozE_SAM_like"/>
    <property type="match status" value="1"/>
</dbReference>
<dbReference type="RefSeq" id="WP_053582162.1">
    <property type="nucleotide sequence ID" value="NZ_LGRV01000001.1"/>
</dbReference>
<evidence type="ECO:0000259" key="1">
    <source>
        <dbReference type="Pfam" id="PF06855"/>
    </source>
</evidence>
<keyword evidence="3" id="KW-1185">Reference proteome</keyword>
<accession>A0ABR5K5Q5</accession>
<dbReference type="Gene3D" id="1.10.150.260">
    <property type="entry name" value="YozE SAM-like"/>
    <property type="match status" value="1"/>
</dbReference>
<reference evidence="3" key="1">
    <citation type="submission" date="2015-07" db="EMBL/GenBank/DDBJ databases">
        <title>Fjat-14205 dsm 2895.</title>
        <authorList>
            <person name="Liu B."/>
            <person name="Wang J."/>
            <person name="Zhu Y."/>
            <person name="Liu G."/>
            <person name="Chen Q."/>
            <person name="Chen Z."/>
            <person name="Lan J."/>
            <person name="Che J."/>
            <person name="Ge C."/>
            <person name="Shi H."/>
            <person name="Pan Z."/>
            <person name="Liu X."/>
        </authorList>
    </citation>
    <scope>NUCLEOTIDE SEQUENCE [LARGE SCALE GENOMIC DNA]</scope>
    <source>
        <strain evidence="3">DSM 25560</strain>
    </source>
</reference>
<dbReference type="EMBL" id="LGRV01000001">
    <property type="protein sequence ID" value="KOS71696.1"/>
    <property type="molecule type" value="Genomic_DNA"/>
</dbReference>
<name>A0ABR5K5Q5_9BACI</name>
<feature type="domain" description="YozE SAM-like" evidence="1">
    <location>
        <begin position="3"/>
        <end position="63"/>
    </location>
</feature>
<gene>
    <name evidence="2" type="ORF">AEA09_01540</name>
</gene>
<evidence type="ECO:0000313" key="3">
    <source>
        <dbReference type="Proteomes" id="UP000050668"/>
    </source>
</evidence>